<gene>
    <name evidence="2" type="ORF">SAMN04489726_4170</name>
</gene>
<evidence type="ECO:0000313" key="2">
    <source>
        <dbReference type="EMBL" id="SDM95298.1"/>
    </source>
</evidence>
<dbReference type="Proteomes" id="UP000183376">
    <property type="component" value="Chromosome I"/>
</dbReference>
<keyword evidence="1" id="KW-0175">Coiled coil</keyword>
<reference evidence="2 3" key="1">
    <citation type="submission" date="2016-10" db="EMBL/GenBank/DDBJ databases">
        <authorList>
            <person name="de Groot N.N."/>
        </authorList>
    </citation>
    <scope>NUCLEOTIDE SEQUENCE [LARGE SCALE GENOMIC DNA]</scope>
    <source>
        <strain evidence="2 3">DSM 44149</strain>
    </source>
</reference>
<accession>A0A1G9XEZ3</accession>
<evidence type="ECO:0000256" key="1">
    <source>
        <dbReference type="SAM" id="Coils"/>
    </source>
</evidence>
<organism evidence="2 3">
    <name type="scientific">Allokutzneria albata</name>
    <name type="common">Kibdelosporangium albatum</name>
    <dbReference type="NCBI Taxonomy" id="211114"/>
    <lineage>
        <taxon>Bacteria</taxon>
        <taxon>Bacillati</taxon>
        <taxon>Actinomycetota</taxon>
        <taxon>Actinomycetes</taxon>
        <taxon>Pseudonocardiales</taxon>
        <taxon>Pseudonocardiaceae</taxon>
        <taxon>Allokutzneria</taxon>
    </lineage>
</organism>
<dbReference type="AlphaFoldDB" id="A0A1G9XEZ3"/>
<keyword evidence="3" id="KW-1185">Reference proteome</keyword>
<proteinExistence type="predicted"/>
<dbReference type="STRING" id="211114.SAMN04489726_4170"/>
<evidence type="ECO:0008006" key="4">
    <source>
        <dbReference type="Google" id="ProtNLM"/>
    </source>
</evidence>
<name>A0A1G9XEZ3_ALLAB</name>
<dbReference type="RefSeq" id="WP_156051107.1">
    <property type="nucleotide sequence ID" value="NZ_JOEF01000013.1"/>
</dbReference>
<evidence type="ECO:0000313" key="3">
    <source>
        <dbReference type="Proteomes" id="UP000183376"/>
    </source>
</evidence>
<feature type="coiled-coil region" evidence="1">
    <location>
        <begin position="73"/>
        <end position="103"/>
    </location>
</feature>
<dbReference type="EMBL" id="LT629701">
    <property type="protein sequence ID" value="SDM95298.1"/>
    <property type="molecule type" value="Genomic_DNA"/>
</dbReference>
<protein>
    <recommendedName>
        <fullName evidence="4">PE family protein</fullName>
    </recommendedName>
</protein>
<sequence>MSKQYVRVGGWRIDLDQVPAAIKIFNDALDKAEALVRQADRTLRVEAMGKDDVSVGLAAAVNKRHLDGAGCTAWAAESLRDELQKAAEQLQSANRHYRRVENASRRSLDGTG</sequence>
<dbReference type="OrthoDB" id="3706370at2"/>